<protein>
    <submittedName>
        <fullName evidence="2">DUF4369 domain-containing protein</fullName>
    </submittedName>
</protein>
<proteinExistence type="predicted"/>
<dbReference type="Pfam" id="PF14289">
    <property type="entry name" value="DUF4369"/>
    <property type="match status" value="1"/>
</dbReference>
<name>A0ABS5JTT4_9BACT</name>
<comment type="caution">
    <text evidence="2">The sequence shown here is derived from an EMBL/GenBank/DDBJ whole genome shotgun (WGS) entry which is preliminary data.</text>
</comment>
<feature type="domain" description="DUF4369" evidence="1">
    <location>
        <begin position="24"/>
        <end position="117"/>
    </location>
</feature>
<sequence length="188" mass="21448">MNWRWILILLVAPLTFCSTNKTNYVIKGSLHSEAYNGEFIYLVPFNNPTVERVDSVMVYDGTFTFKGKVDQPEVYIVRTRPKLRLQLQELLIVKEPGDITIKFGPDSSASGTNSNDSLQKWKEFKTGIDNSHKQFLKQYKSDFISKETLTNKLDSLHKTALDYNHSFIKENSNNVAGQFVQSLAGMKS</sequence>
<accession>A0ABS5JTT4</accession>
<dbReference type="Proteomes" id="UP000708576">
    <property type="component" value="Unassembled WGS sequence"/>
</dbReference>
<reference evidence="2 3" key="1">
    <citation type="journal article" date="2015" name="Int. J. Syst. Evol. Microbiol.">
        <title>Carboxylicivirga linearis sp. nov., isolated from a sea cucumber culture pond.</title>
        <authorList>
            <person name="Wang F.Q."/>
            <person name="Zhou Y.X."/>
            <person name="Lin X.Z."/>
            <person name="Chen G.J."/>
            <person name="Du Z.J."/>
        </authorList>
    </citation>
    <scope>NUCLEOTIDE SEQUENCE [LARGE SCALE GENOMIC DNA]</scope>
    <source>
        <strain evidence="2 3">FB218</strain>
    </source>
</reference>
<keyword evidence="3" id="KW-1185">Reference proteome</keyword>
<evidence type="ECO:0000313" key="3">
    <source>
        <dbReference type="Proteomes" id="UP000708576"/>
    </source>
</evidence>
<organism evidence="2 3">
    <name type="scientific">Carboxylicivirga linearis</name>
    <dbReference type="NCBI Taxonomy" id="1628157"/>
    <lineage>
        <taxon>Bacteria</taxon>
        <taxon>Pseudomonadati</taxon>
        <taxon>Bacteroidota</taxon>
        <taxon>Bacteroidia</taxon>
        <taxon>Marinilabiliales</taxon>
        <taxon>Marinilabiliaceae</taxon>
        <taxon>Carboxylicivirga</taxon>
    </lineage>
</organism>
<evidence type="ECO:0000313" key="2">
    <source>
        <dbReference type="EMBL" id="MBS2098297.1"/>
    </source>
</evidence>
<dbReference type="InterPro" id="IPR025380">
    <property type="entry name" value="DUF4369"/>
</dbReference>
<dbReference type="EMBL" id="JAGUCO010000004">
    <property type="protein sequence ID" value="MBS2098297.1"/>
    <property type="molecule type" value="Genomic_DNA"/>
</dbReference>
<dbReference type="RefSeq" id="WP_212215541.1">
    <property type="nucleotide sequence ID" value="NZ_JAGUCO010000004.1"/>
</dbReference>
<evidence type="ECO:0000259" key="1">
    <source>
        <dbReference type="Pfam" id="PF14289"/>
    </source>
</evidence>
<gene>
    <name evidence="2" type="ORF">KEM10_08390</name>
</gene>